<dbReference type="Pfam" id="PF04773">
    <property type="entry name" value="FecR"/>
    <property type="match status" value="1"/>
</dbReference>
<dbReference type="EMBL" id="JAERRB010000001">
    <property type="protein sequence ID" value="MBL0740177.1"/>
    <property type="molecule type" value="Genomic_DNA"/>
</dbReference>
<dbReference type="PANTHER" id="PTHR30273:SF2">
    <property type="entry name" value="PROTEIN FECR"/>
    <property type="match status" value="1"/>
</dbReference>
<sequence>MTQEEFEALMDKYLAGQATASEERMMDDFFAAQERKQSLEHYGLSEAMWSSIENRLQHKTKPANKKPLRRVLLPVSLALVATMVWGVLYYAGMFSEPASAHWVTSDSPRGQKSVITLADGSRVFLNAGSSLSYPEVFDADIREVKLTGEAFFEITKNPKRPFVVTSGNVTTKVLGTSFNIQAFPQQQISVTVATGRVQVEATSPQQQEDGKGANRVILTPNDQAVYASEQEGLVISHVNIDKFLAWKDNTLLFENSTIEEAVAVMERWYNVSIAFDDVRIKSCRINGQYKDESLENVLKSIQYMYHVDFMFTAQNTVTLYGKGCNP</sequence>
<organism evidence="4 5">
    <name type="scientific">Chryseolinea lacunae</name>
    <dbReference type="NCBI Taxonomy" id="2801331"/>
    <lineage>
        <taxon>Bacteria</taxon>
        <taxon>Pseudomonadati</taxon>
        <taxon>Bacteroidota</taxon>
        <taxon>Cytophagia</taxon>
        <taxon>Cytophagales</taxon>
        <taxon>Fulvivirgaceae</taxon>
        <taxon>Chryseolinea</taxon>
    </lineage>
</organism>
<dbReference type="Pfam" id="PF16344">
    <property type="entry name" value="FecR_C"/>
    <property type="match status" value="1"/>
</dbReference>
<evidence type="ECO:0000259" key="2">
    <source>
        <dbReference type="Pfam" id="PF04773"/>
    </source>
</evidence>
<dbReference type="PANTHER" id="PTHR30273">
    <property type="entry name" value="PERIPLASMIC SIGNAL SENSOR AND SIGMA FACTOR ACTIVATOR FECR-RELATED"/>
    <property type="match status" value="1"/>
</dbReference>
<name>A0ABS1KLS3_9BACT</name>
<proteinExistence type="predicted"/>
<evidence type="ECO:0000313" key="4">
    <source>
        <dbReference type="EMBL" id="MBL0740177.1"/>
    </source>
</evidence>
<dbReference type="RefSeq" id="WP_202007252.1">
    <property type="nucleotide sequence ID" value="NZ_JAERRB010000001.1"/>
</dbReference>
<evidence type="ECO:0000259" key="3">
    <source>
        <dbReference type="Pfam" id="PF16344"/>
    </source>
</evidence>
<evidence type="ECO:0000256" key="1">
    <source>
        <dbReference type="SAM" id="Phobius"/>
    </source>
</evidence>
<reference evidence="4 5" key="1">
    <citation type="submission" date="2021-01" db="EMBL/GenBank/DDBJ databases">
        <title>Chryseolinea sp. Jin1 Genome sequencing and assembly.</title>
        <authorList>
            <person name="Kim I."/>
        </authorList>
    </citation>
    <scope>NUCLEOTIDE SEQUENCE [LARGE SCALE GENOMIC DNA]</scope>
    <source>
        <strain evidence="4 5">Jin1</strain>
    </source>
</reference>
<keyword evidence="1" id="KW-0472">Membrane</keyword>
<gene>
    <name evidence="4" type="ORF">JI741_03050</name>
</gene>
<dbReference type="PIRSF" id="PIRSF018266">
    <property type="entry name" value="FecR"/>
    <property type="match status" value="1"/>
</dbReference>
<evidence type="ECO:0000313" key="5">
    <source>
        <dbReference type="Proteomes" id="UP000613030"/>
    </source>
</evidence>
<dbReference type="InterPro" id="IPR006860">
    <property type="entry name" value="FecR"/>
</dbReference>
<feature type="transmembrane region" description="Helical" evidence="1">
    <location>
        <begin position="71"/>
        <end position="91"/>
    </location>
</feature>
<protein>
    <submittedName>
        <fullName evidence="4">FecR domain-containing protein</fullName>
    </submittedName>
</protein>
<dbReference type="Proteomes" id="UP000613030">
    <property type="component" value="Unassembled WGS sequence"/>
</dbReference>
<feature type="domain" description="FecR protein" evidence="2">
    <location>
        <begin position="109"/>
        <end position="198"/>
    </location>
</feature>
<keyword evidence="5" id="KW-1185">Reference proteome</keyword>
<keyword evidence="1" id="KW-0812">Transmembrane</keyword>
<dbReference type="Gene3D" id="3.55.50.30">
    <property type="match status" value="1"/>
</dbReference>
<feature type="domain" description="Protein FecR C-terminal" evidence="3">
    <location>
        <begin position="251"/>
        <end position="318"/>
    </location>
</feature>
<comment type="caution">
    <text evidence="4">The sequence shown here is derived from an EMBL/GenBank/DDBJ whole genome shotgun (WGS) entry which is preliminary data.</text>
</comment>
<dbReference type="Gene3D" id="2.60.120.1440">
    <property type="match status" value="1"/>
</dbReference>
<keyword evidence="1" id="KW-1133">Transmembrane helix</keyword>
<accession>A0ABS1KLS3</accession>
<dbReference type="InterPro" id="IPR012373">
    <property type="entry name" value="Ferrdict_sens_TM"/>
</dbReference>
<dbReference type="InterPro" id="IPR032508">
    <property type="entry name" value="FecR_C"/>
</dbReference>